<keyword evidence="2" id="KW-1185">Reference proteome</keyword>
<evidence type="ECO:0000313" key="1">
    <source>
        <dbReference type="EMBL" id="GLI28493.1"/>
    </source>
</evidence>
<proteinExistence type="predicted"/>
<dbReference type="RefSeq" id="WP_281885925.1">
    <property type="nucleotide sequence ID" value="NZ_BSDP01000001.1"/>
</dbReference>
<gene>
    <name evidence="1" type="ORF">ARHIZOSPH14_27350</name>
</gene>
<comment type="caution">
    <text evidence="1">The sequence shown here is derived from an EMBL/GenBank/DDBJ whole genome shotgun (WGS) entry which is preliminary data.</text>
</comment>
<name>A0A9W6D2P4_9MICO</name>
<dbReference type="Proteomes" id="UP001144396">
    <property type="component" value="Unassembled WGS sequence"/>
</dbReference>
<dbReference type="AlphaFoldDB" id="A0A9W6D2P4"/>
<dbReference type="EMBL" id="BSDP01000001">
    <property type="protein sequence ID" value="GLI28493.1"/>
    <property type="molecule type" value="Genomic_DNA"/>
</dbReference>
<reference evidence="1" key="1">
    <citation type="submission" date="2022-12" db="EMBL/GenBank/DDBJ databases">
        <title>Reference genome sequencing for broad-spectrum identification of bacterial and archaeal isolates by mass spectrometry.</title>
        <authorList>
            <person name="Sekiguchi Y."/>
            <person name="Tourlousse D.M."/>
        </authorList>
    </citation>
    <scope>NUCLEOTIDE SEQUENCE</scope>
    <source>
        <strain evidence="1">14</strain>
    </source>
</reference>
<accession>A0A9W6D2P4</accession>
<protein>
    <submittedName>
        <fullName evidence="1">Uncharacterized protein</fullName>
    </submittedName>
</protein>
<organism evidence="1 2">
    <name type="scientific">Agromyces rhizosphaerae</name>
    <dbReference type="NCBI Taxonomy" id="88374"/>
    <lineage>
        <taxon>Bacteria</taxon>
        <taxon>Bacillati</taxon>
        <taxon>Actinomycetota</taxon>
        <taxon>Actinomycetes</taxon>
        <taxon>Micrococcales</taxon>
        <taxon>Microbacteriaceae</taxon>
        <taxon>Agromyces</taxon>
    </lineage>
</organism>
<sequence length="100" mass="10856">MSLSAYWAASDATLARVREEKPDTFAALKAILDSFEPPSSGDAFFPGGADDGLADALHDAGWEIRFVGGSYVYIARHRRTGAKLHHVEGDLYDRTKGASR</sequence>
<evidence type="ECO:0000313" key="2">
    <source>
        <dbReference type="Proteomes" id="UP001144396"/>
    </source>
</evidence>